<dbReference type="PANTHER" id="PTHR47623:SF1">
    <property type="entry name" value="OS09G0287300 PROTEIN"/>
    <property type="match status" value="1"/>
</dbReference>
<dbReference type="SMART" id="SM00855">
    <property type="entry name" value="PGAM"/>
    <property type="match status" value="1"/>
</dbReference>
<gene>
    <name evidence="2" type="ORF">FHW37_10765</name>
</gene>
<evidence type="ECO:0000313" key="2">
    <source>
        <dbReference type="EMBL" id="TWF49699.1"/>
    </source>
</evidence>
<proteinExistence type="predicted"/>
<evidence type="ECO:0000313" key="3">
    <source>
        <dbReference type="Proteomes" id="UP000320653"/>
    </source>
</evidence>
<dbReference type="OrthoDB" id="9810154at2"/>
<name>A0A561QH64_9HYPH</name>
<evidence type="ECO:0000256" key="1">
    <source>
        <dbReference type="PIRSR" id="PIRSR613078-2"/>
    </source>
</evidence>
<keyword evidence="3" id="KW-1185">Reference proteome</keyword>
<sequence length="169" mass="18286">MTSIQPPPHRIYLLRHGKSGWAEPGQSDFDRTLDAQGFAETEIVATKAADRNYRPDIVISSTAMRCRQTAEAIRRAIDEEMEPLFVDELYNGVLSSYLDILSAQQDSGSAMLIGHNPTMEQVLTALIGEGEMNKALGSGFPTAGLAVLDHAGTGPGGQGAWKLVDFIRP</sequence>
<dbReference type="EMBL" id="VIWP01000007">
    <property type="protein sequence ID" value="TWF49699.1"/>
    <property type="molecule type" value="Genomic_DNA"/>
</dbReference>
<dbReference type="PANTHER" id="PTHR47623">
    <property type="entry name" value="OS09G0287300 PROTEIN"/>
    <property type="match status" value="1"/>
</dbReference>
<organism evidence="2 3">
    <name type="scientific">Neorhizobium alkalisoli</name>
    <dbReference type="NCBI Taxonomy" id="528178"/>
    <lineage>
        <taxon>Bacteria</taxon>
        <taxon>Pseudomonadati</taxon>
        <taxon>Pseudomonadota</taxon>
        <taxon>Alphaproteobacteria</taxon>
        <taxon>Hyphomicrobiales</taxon>
        <taxon>Rhizobiaceae</taxon>
        <taxon>Rhizobium/Agrobacterium group</taxon>
        <taxon>Neorhizobium</taxon>
    </lineage>
</organism>
<protein>
    <submittedName>
        <fullName evidence="2">Phosphohistidine phosphatase</fullName>
    </submittedName>
</protein>
<dbReference type="RefSeq" id="WP_145640927.1">
    <property type="nucleotide sequence ID" value="NZ_VIWP01000007.1"/>
</dbReference>
<dbReference type="Pfam" id="PF00300">
    <property type="entry name" value="His_Phos_1"/>
    <property type="match status" value="1"/>
</dbReference>
<reference evidence="2 3" key="1">
    <citation type="submission" date="2019-06" db="EMBL/GenBank/DDBJ databases">
        <title>Sorghum-associated microbial communities from plants grown in Nebraska, USA.</title>
        <authorList>
            <person name="Schachtman D."/>
        </authorList>
    </citation>
    <scope>NUCLEOTIDE SEQUENCE [LARGE SCALE GENOMIC DNA]</scope>
    <source>
        <strain evidence="2 3">1225</strain>
    </source>
</reference>
<dbReference type="Proteomes" id="UP000320653">
    <property type="component" value="Unassembled WGS sequence"/>
</dbReference>
<dbReference type="Gene3D" id="3.40.50.1240">
    <property type="entry name" value="Phosphoglycerate mutase-like"/>
    <property type="match status" value="1"/>
</dbReference>
<accession>A0A561QH64</accession>
<feature type="binding site" evidence="1">
    <location>
        <position position="65"/>
    </location>
    <ligand>
        <name>substrate</name>
    </ligand>
</feature>
<dbReference type="InterPro" id="IPR013078">
    <property type="entry name" value="His_Pase_superF_clade-1"/>
</dbReference>
<dbReference type="AlphaFoldDB" id="A0A561QH64"/>
<dbReference type="CDD" id="cd07067">
    <property type="entry name" value="HP_PGM_like"/>
    <property type="match status" value="1"/>
</dbReference>
<comment type="caution">
    <text evidence="2">The sequence shown here is derived from an EMBL/GenBank/DDBJ whole genome shotgun (WGS) entry which is preliminary data.</text>
</comment>
<dbReference type="InterPro" id="IPR029033">
    <property type="entry name" value="His_PPase_superfam"/>
</dbReference>
<dbReference type="SUPFAM" id="SSF53254">
    <property type="entry name" value="Phosphoglycerate mutase-like"/>
    <property type="match status" value="1"/>
</dbReference>